<dbReference type="Proteomes" id="UP000479710">
    <property type="component" value="Unassembled WGS sequence"/>
</dbReference>
<accession>A0A6G1FDA8</accession>
<organism evidence="7 8">
    <name type="scientific">Oryza meyeriana var. granulata</name>
    <dbReference type="NCBI Taxonomy" id="110450"/>
    <lineage>
        <taxon>Eukaryota</taxon>
        <taxon>Viridiplantae</taxon>
        <taxon>Streptophyta</taxon>
        <taxon>Embryophyta</taxon>
        <taxon>Tracheophyta</taxon>
        <taxon>Spermatophyta</taxon>
        <taxon>Magnoliopsida</taxon>
        <taxon>Liliopsida</taxon>
        <taxon>Poales</taxon>
        <taxon>Poaceae</taxon>
        <taxon>BOP clade</taxon>
        <taxon>Oryzoideae</taxon>
        <taxon>Oryzeae</taxon>
        <taxon>Oryzinae</taxon>
        <taxon>Oryza</taxon>
        <taxon>Oryza meyeriana</taxon>
    </lineage>
</organism>
<dbReference type="Gene3D" id="2.40.330.10">
    <property type="entry name" value="DNA-binding pseudobarrel domain"/>
    <property type="match status" value="1"/>
</dbReference>
<keyword evidence="5" id="KW-0539">Nucleus</keyword>
<dbReference type="Pfam" id="PF02362">
    <property type="entry name" value="B3"/>
    <property type="match status" value="1"/>
</dbReference>
<name>A0A6G1FDA8_9ORYZ</name>
<reference evidence="7 8" key="1">
    <citation type="submission" date="2019-11" db="EMBL/GenBank/DDBJ databases">
        <title>Whole genome sequence of Oryza granulata.</title>
        <authorList>
            <person name="Li W."/>
        </authorList>
    </citation>
    <scope>NUCLEOTIDE SEQUENCE [LARGE SCALE GENOMIC DNA]</scope>
    <source>
        <strain evidence="8">cv. Menghai</strain>
        <tissue evidence="7">Leaf</tissue>
    </source>
</reference>
<keyword evidence="3" id="KW-0238">DNA-binding</keyword>
<evidence type="ECO:0000259" key="6">
    <source>
        <dbReference type="PROSITE" id="PS50863"/>
    </source>
</evidence>
<dbReference type="OrthoDB" id="725474at2759"/>
<sequence>MGGKPWTMRLKHNRQERGQHTVLRYRWHKFYVDNGLGVGDTCFFRVFYEGDFRRGGDNHVLKVAIRKAIIGHALHGPVEVL</sequence>
<evidence type="ECO:0000313" key="7">
    <source>
        <dbReference type="EMBL" id="KAF0934782.1"/>
    </source>
</evidence>
<keyword evidence="2" id="KW-0805">Transcription regulation</keyword>
<keyword evidence="4" id="KW-0804">Transcription</keyword>
<evidence type="ECO:0000256" key="2">
    <source>
        <dbReference type="ARBA" id="ARBA00023015"/>
    </source>
</evidence>
<comment type="subcellular location">
    <subcellularLocation>
        <location evidence="1">Nucleus</location>
    </subcellularLocation>
</comment>
<protein>
    <recommendedName>
        <fullName evidence="6">TF-B3 domain-containing protein</fullName>
    </recommendedName>
</protein>
<evidence type="ECO:0000256" key="5">
    <source>
        <dbReference type="ARBA" id="ARBA00023242"/>
    </source>
</evidence>
<keyword evidence="8" id="KW-1185">Reference proteome</keyword>
<evidence type="ECO:0000313" key="8">
    <source>
        <dbReference type="Proteomes" id="UP000479710"/>
    </source>
</evidence>
<evidence type="ECO:0000256" key="3">
    <source>
        <dbReference type="ARBA" id="ARBA00023125"/>
    </source>
</evidence>
<dbReference type="InterPro" id="IPR003340">
    <property type="entry name" value="B3_DNA-bd"/>
</dbReference>
<dbReference type="AlphaFoldDB" id="A0A6G1FDA8"/>
<dbReference type="InterPro" id="IPR015300">
    <property type="entry name" value="DNA-bd_pseudobarrel_sf"/>
</dbReference>
<dbReference type="PROSITE" id="PS50863">
    <property type="entry name" value="B3"/>
    <property type="match status" value="1"/>
</dbReference>
<dbReference type="GO" id="GO:0005634">
    <property type="term" value="C:nucleus"/>
    <property type="evidence" value="ECO:0007669"/>
    <property type="project" value="UniProtKB-SubCell"/>
</dbReference>
<dbReference type="EMBL" id="SPHZ02000001">
    <property type="protein sequence ID" value="KAF0934782.1"/>
    <property type="molecule type" value="Genomic_DNA"/>
</dbReference>
<feature type="domain" description="TF-B3" evidence="6">
    <location>
        <begin position="1"/>
        <end position="69"/>
    </location>
</feature>
<evidence type="ECO:0000256" key="1">
    <source>
        <dbReference type="ARBA" id="ARBA00004123"/>
    </source>
</evidence>
<comment type="caution">
    <text evidence="7">The sequence shown here is derived from an EMBL/GenBank/DDBJ whole genome shotgun (WGS) entry which is preliminary data.</text>
</comment>
<gene>
    <name evidence="7" type="ORF">E2562_028637</name>
</gene>
<proteinExistence type="predicted"/>
<dbReference type="GO" id="GO:0003677">
    <property type="term" value="F:DNA binding"/>
    <property type="evidence" value="ECO:0007669"/>
    <property type="project" value="UniProtKB-KW"/>
</dbReference>
<dbReference type="SUPFAM" id="SSF101936">
    <property type="entry name" value="DNA-binding pseudobarrel domain"/>
    <property type="match status" value="1"/>
</dbReference>
<evidence type="ECO:0000256" key="4">
    <source>
        <dbReference type="ARBA" id="ARBA00023163"/>
    </source>
</evidence>